<keyword evidence="4" id="KW-0548">Nucleotidyltransferase</keyword>
<reference evidence="4 5" key="1">
    <citation type="submission" date="2023-01" db="EMBL/GenBank/DDBJ databases">
        <title>Psychrosphaera sp. nov., isolated from marine algae.</title>
        <authorList>
            <person name="Bayburt H."/>
            <person name="Choi B.J."/>
            <person name="Kim J.M."/>
            <person name="Choi D.G."/>
            <person name="Jeon C.O."/>
        </authorList>
    </citation>
    <scope>NUCLEOTIDE SEQUENCE [LARGE SCALE GENOMIC DNA]</scope>
    <source>
        <strain evidence="4 5">G1-22</strain>
    </source>
</reference>
<dbReference type="EC" id="2.7.7.65" evidence="1"/>
<dbReference type="SUPFAM" id="SSF55073">
    <property type="entry name" value="Nucleotide cyclase"/>
    <property type="match status" value="1"/>
</dbReference>
<dbReference type="GO" id="GO:0052621">
    <property type="term" value="F:diguanylate cyclase activity"/>
    <property type="evidence" value="ECO:0007669"/>
    <property type="project" value="UniProtKB-EC"/>
</dbReference>
<dbReference type="InterPro" id="IPR043128">
    <property type="entry name" value="Rev_trsase/Diguanyl_cyclase"/>
</dbReference>
<comment type="caution">
    <text evidence="4">The sequence shown here is derived from an EMBL/GenBank/DDBJ whole genome shotgun (WGS) entry which is preliminary data.</text>
</comment>
<evidence type="ECO:0000256" key="1">
    <source>
        <dbReference type="ARBA" id="ARBA00012528"/>
    </source>
</evidence>
<dbReference type="Gene3D" id="3.30.70.270">
    <property type="match status" value="1"/>
</dbReference>
<keyword evidence="4" id="KW-0808">Transferase</keyword>
<dbReference type="Pfam" id="PF00990">
    <property type="entry name" value="GGDEF"/>
    <property type="match status" value="1"/>
</dbReference>
<dbReference type="InterPro" id="IPR000160">
    <property type="entry name" value="GGDEF_dom"/>
</dbReference>
<dbReference type="PANTHER" id="PTHR45138:SF9">
    <property type="entry name" value="DIGUANYLATE CYCLASE DGCM-RELATED"/>
    <property type="match status" value="1"/>
</dbReference>
<dbReference type="RefSeq" id="WP_272181100.1">
    <property type="nucleotide sequence ID" value="NZ_JAQOMS010000002.1"/>
</dbReference>
<accession>A0ABT5FFR9</accession>
<dbReference type="Proteomes" id="UP001528411">
    <property type="component" value="Unassembled WGS sequence"/>
</dbReference>
<sequence length="56" mass="6265">MEQTAFDDVSVTSSFGITSIRFNAKNPSELIEQADKALYKSKSNGRNQVTLWEPTL</sequence>
<proteinExistence type="predicted"/>
<dbReference type="InterPro" id="IPR029787">
    <property type="entry name" value="Nucleotide_cyclase"/>
</dbReference>
<dbReference type="EMBL" id="JAQOMS010000002">
    <property type="protein sequence ID" value="MDC2889723.1"/>
    <property type="molecule type" value="Genomic_DNA"/>
</dbReference>
<evidence type="ECO:0000313" key="4">
    <source>
        <dbReference type="EMBL" id="MDC2889723.1"/>
    </source>
</evidence>
<comment type="catalytic activity">
    <reaction evidence="2">
        <text>2 GTP = 3',3'-c-di-GMP + 2 diphosphate</text>
        <dbReference type="Rhea" id="RHEA:24898"/>
        <dbReference type="ChEBI" id="CHEBI:33019"/>
        <dbReference type="ChEBI" id="CHEBI:37565"/>
        <dbReference type="ChEBI" id="CHEBI:58805"/>
        <dbReference type="EC" id="2.7.7.65"/>
    </reaction>
</comment>
<organism evidence="4 5">
    <name type="scientific">Psychrosphaera algicola</name>
    <dbReference type="NCBI Taxonomy" id="3023714"/>
    <lineage>
        <taxon>Bacteria</taxon>
        <taxon>Pseudomonadati</taxon>
        <taxon>Pseudomonadota</taxon>
        <taxon>Gammaproteobacteria</taxon>
        <taxon>Alteromonadales</taxon>
        <taxon>Pseudoalteromonadaceae</taxon>
        <taxon>Psychrosphaera</taxon>
    </lineage>
</organism>
<evidence type="ECO:0000313" key="5">
    <source>
        <dbReference type="Proteomes" id="UP001528411"/>
    </source>
</evidence>
<gene>
    <name evidence="4" type="ORF">PN838_14215</name>
</gene>
<name>A0ABT5FFR9_9GAMM</name>
<protein>
    <recommendedName>
        <fullName evidence="1">diguanylate cyclase</fullName>
        <ecNumber evidence="1">2.7.7.65</ecNumber>
    </recommendedName>
</protein>
<dbReference type="PROSITE" id="PS50887">
    <property type="entry name" value="GGDEF"/>
    <property type="match status" value="1"/>
</dbReference>
<evidence type="ECO:0000259" key="3">
    <source>
        <dbReference type="PROSITE" id="PS50887"/>
    </source>
</evidence>
<evidence type="ECO:0000256" key="2">
    <source>
        <dbReference type="ARBA" id="ARBA00034247"/>
    </source>
</evidence>
<dbReference type="PANTHER" id="PTHR45138">
    <property type="entry name" value="REGULATORY COMPONENTS OF SENSORY TRANSDUCTION SYSTEM"/>
    <property type="match status" value="1"/>
</dbReference>
<feature type="domain" description="GGDEF" evidence="3">
    <location>
        <begin position="1"/>
        <end position="54"/>
    </location>
</feature>
<keyword evidence="5" id="KW-1185">Reference proteome</keyword>
<dbReference type="InterPro" id="IPR050469">
    <property type="entry name" value="Diguanylate_Cyclase"/>
</dbReference>